<dbReference type="GO" id="GO:0016740">
    <property type="term" value="F:transferase activity"/>
    <property type="evidence" value="ECO:0007669"/>
    <property type="project" value="UniProtKB-KW"/>
</dbReference>
<keyword evidence="2" id="KW-1185">Reference proteome</keyword>
<reference evidence="2" key="1">
    <citation type="journal article" date="2019" name="Int. J. Syst. Evol. Microbiol.">
        <title>The Global Catalogue of Microorganisms (GCM) 10K type strain sequencing project: providing services to taxonomists for standard genome sequencing and annotation.</title>
        <authorList>
            <consortium name="The Broad Institute Genomics Platform"/>
            <consortium name="The Broad Institute Genome Sequencing Center for Infectious Disease"/>
            <person name="Wu L."/>
            <person name="Ma J."/>
        </authorList>
    </citation>
    <scope>NUCLEOTIDE SEQUENCE [LARGE SCALE GENOMIC DNA]</scope>
    <source>
        <strain evidence="2">CGMCC-1.15741</strain>
    </source>
</reference>
<dbReference type="EMBL" id="JBHSSW010000037">
    <property type="protein sequence ID" value="MFC6199469.1"/>
    <property type="molecule type" value="Genomic_DNA"/>
</dbReference>
<dbReference type="Proteomes" id="UP001596303">
    <property type="component" value="Unassembled WGS sequence"/>
</dbReference>
<sequence>MFDQAVSPGPLWSDATPIRSELFSLERLEQHAMTLAARQTVIASPPKVSSLHKRLADNARALRQAYHDNADDAASGRPTVPAADWLLDNYHLVEAQIREIRVDLPPGYYRLLPKLQSGPFAGYPRVFGIAWAFVAHTDSHFDAETLRRFLIAYQTVQPLTIGELWAVAITLRIVLVENLRRLTDQMALGRQDRSRADQLADRILAPGGGHPDLLSGAIANPMSELFAAQLAGRLRLLDPDVTPAVGWLSERLATQGASVDSVVRHAQERLGASNVTLRNIITAFRGLSATDWSTLFEDVSLVEAHLRRHPGHARMDFASRNLYRSAVEELSRGSGRSEMQLADMAVTLAANSTRDTPAADPGWHLIDAGRPALERAVGFRPPPRLWLRRLGI</sequence>
<evidence type="ECO:0000313" key="2">
    <source>
        <dbReference type="Proteomes" id="UP001596303"/>
    </source>
</evidence>
<gene>
    <name evidence="1" type="ORF">ACFQDM_15400</name>
</gene>
<proteinExistence type="predicted"/>
<name>A0ABW1SD88_9PROT</name>
<organism evidence="1 2">
    <name type="scientific">Ponticaulis profundi</name>
    <dbReference type="NCBI Taxonomy" id="2665222"/>
    <lineage>
        <taxon>Bacteria</taxon>
        <taxon>Pseudomonadati</taxon>
        <taxon>Pseudomonadota</taxon>
        <taxon>Alphaproteobacteria</taxon>
        <taxon>Hyphomonadales</taxon>
        <taxon>Hyphomonadaceae</taxon>
        <taxon>Ponticaulis</taxon>
    </lineage>
</organism>
<keyword evidence="1" id="KW-0808">Transferase</keyword>
<protein>
    <submittedName>
        <fullName evidence="1">Glycosyl transferase</fullName>
    </submittedName>
</protein>
<accession>A0ABW1SD88</accession>
<comment type="caution">
    <text evidence="1">The sequence shown here is derived from an EMBL/GenBank/DDBJ whole genome shotgun (WGS) entry which is preliminary data.</text>
</comment>
<evidence type="ECO:0000313" key="1">
    <source>
        <dbReference type="EMBL" id="MFC6199469.1"/>
    </source>
</evidence>
<feature type="non-terminal residue" evidence="1">
    <location>
        <position position="392"/>
    </location>
</feature>